<name>A0A1X2H0G4_SYNRA</name>
<evidence type="ECO:0000313" key="3">
    <source>
        <dbReference type="Proteomes" id="UP000242180"/>
    </source>
</evidence>
<dbReference type="AlphaFoldDB" id="A0A1X2H0G4"/>
<evidence type="ECO:0000313" key="2">
    <source>
        <dbReference type="EMBL" id="ORY90553.1"/>
    </source>
</evidence>
<organism evidence="2 3">
    <name type="scientific">Syncephalastrum racemosum</name>
    <name type="common">Filamentous fungus</name>
    <dbReference type="NCBI Taxonomy" id="13706"/>
    <lineage>
        <taxon>Eukaryota</taxon>
        <taxon>Fungi</taxon>
        <taxon>Fungi incertae sedis</taxon>
        <taxon>Mucoromycota</taxon>
        <taxon>Mucoromycotina</taxon>
        <taxon>Mucoromycetes</taxon>
        <taxon>Mucorales</taxon>
        <taxon>Syncephalastraceae</taxon>
        <taxon>Syncephalastrum</taxon>
    </lineage>
</organism>
<dbReference type="InParanoid" id="A0A1X2H0G4"/>
<evidence type="ECO:0000256" key="1">
    <source>
        <dbReference type="SAM" id="MobiDB-lite"/>
    </source>
</evidence>
<reference evidence="2 3" key="1">
    <citation type="submission" date="2016-07" db="EMBL/GenBank/DDBJ databases">
        <title>Pervasive Adenine N6-methylation of Active Genes in Fungi.</title>
        <authorList>
            <consortium name="DOE Joint Genome Institute"/>
            <person name="Mondo S.J."/>
            <person name="Dannebaum R.O."/>
            <person name="Kuo R.C."/>
            <person name="Labutti K."/>
            <person name="Haridas S."/>
            <person name="Kuo A."/>
            <person name="Salamov A."/>
            <person name="Ahrendt S.R."/>
            <person name="Lipzen A."/>
            <person name="Sullivan W."/>
            <person name="Andreopoulos W.B."/>
            <person name="Clum A."/>
            <person name="Lindquist E."/>
            <person name="Daum C."/>
            <person name="Ramamoorthy G.K."/>
            <person name="Gryganskyi A."/>
            <person name="Culley D."/>
            <person name="Magnuson J.K."/>
            <person name="James T.Y."/>
            <person name="O'Malley M.A."/>
            <person name="Stajich J.E."/>
            <person name="Spatafora J.W."/>
            <person name="Visel A."/>
            <person name="Grigoriev I.V."/>
        </authorList>
    </citation>
    <scope>NUCLEOTIDE SEQUENCE [LARGE SCALE GENOMIC DNA]</scope>
    <source>
        <strain evidence="2 3">NRRL 2496</strain>
    </source>
</reference>
<proteinExistence type="predicted"/>
<gene>
    <name evidence="2" type="ORF">BCR43DRAFT_509027</name>
</gene>
<keyword evidence="3" id="KW-1185">Reference proteome</keyword>
<feature type="compositionally biased region" description="Low complexity" evidence="1">
    <location>
        <begin position="14"/>
        <end position="43"/>
    </location>
</feature>
<dbReference type="EMBL" id="MCGN01000012">
    <property type="protein sequence ID" value="ORY90553.1"/>
    <property type="molecule type" value="Genomic_DNA"/>
</dbReference>
<feature type="compositionally biased region" description="Polar residues" evidence="1">
    <location>
        <begin position="170"/>
        <end position="181"/>
    </location>
</feature>
<accession>A0A1X2H0G4</accession>
<feature type="region of interest" description="Disordered" evidence="1">
    <location>
        <begin position="1"/>
        <end position="98"/>
    </location>
</feature>
<feature type="region of interest" description="Disordered" evidence="1">
    <location>
        <begin position="167"/>
        <end position="188"/>
    </location>
</feature>
<feature type="compositionally biased region" description="Low complexity" evidence="1">
    <location>
        <begin position="79"/>
        <end position="98"/>
    </location>
</feature>
<dbReference type="Proteomes" id="UP000242180">
    <property type="component" value="Unassembled WGS sequence"/>
</dbReference>
<protein>
    <submittedName>
        <fullName evidence="2">Uncharacterized protein</fullName>
    </submittedName>
</protein>
<comment type="caution">
    <text evidence="2">The sequence shown here is derived from an EMBL/GenBank/DDBJ whole genome shotgun (WGS) entry which is preliminary data.</text>
</comment>
<feature type="compositionally biased region" description="Basic and acidic residues" evidence="1">
    <location>
        <begin position="62"/>
        <end position="73"/>
    </location>
</feature>
<sequence>MATKTRSGGGKIPASTRTATSNARSSPLPNGPRTSAANKAAAPPATPAATPPVGDTEGITDWAEHMEAQETRDPPPPVATINNAITATTTEPTPLPVADMPDFVQELWHRQREQEKINEQVIAELSEFKHLLAENRQLLADNQQLRADLEAAQAAIQQLQDQLAAASHFSEPSRNTTTVSRLPSEGLM</sequence>